<dbReference type="Proteomes" id="UP000016800">
    <property type="component" value="Chromosome IV"/>
</dbReference>
<evidence type="ECO:0000313" key="3">
    <source>
        <dbReference type="Proteomes" id="UP000016800"/>
    </source>
</evidence>
<evidence type="ECO:0000313" key="2">
    <source>
        <dbReference type="EMBL" id="CCT67862.1"/>
    </source>
</evidence>
<dbReference type="VEuPathDB" id="FungiDB:FFUJ_14625"/>
<dbReference type="EMBL" id="HF679026">
    <property type="protein sequence ID" value="CCT67862.1"/>
    <property type="molecule type" value="Genomic_DNA"/>
</dbReference>
<dbReference type="HOGENOM" id="CLU_1875602_0_0_1"/>
<keyword evidence="3" id="KW-1185">Reference proteome</keyword>
<feature type="compositionally biased region" description="Basic and acidic residues" evidence="1">
    <location>
        <begin position="46"/>
        <end position="67"/>
    </location>
</feature>
<feature type="region of interest" description="Disordered" evidence="1">
    <location>
        <begin position="1"/>
        <end position="101"/>
    </location>
</feature>
<name>S0E2H4_GIBF5</name>
<proteinExistence type="predicted"/>
<protein>
    <submittedName>
        <fullName evidence="2">Uncharacterized protein</fullName>
    </submittedName>
</protein>
<dbReference type="GeneID" id="35408006"/>
<gene>
    <name evidence="2" type="ORF">FFUJ_14625</name>
</gene>
<reference evidence="3" key="1">
    <citation type="journal article" date="2013" name="PLoS Pathog.">
        <title>Deciphering the cryptic genome: genome-wide analyses of the rice pathogen Fusarium fujikuroi reveal complex regulation of secondary metabolism and novel metabolites.</title>
        <authorList>
            <person name="Wiemann P."/>
            <person name="Sieber C.M."/>
            <person name="von Bargen K.W."/>
            <person name="Studt L."/>
            <person name="Niehaus E.M."/>
            <person name="Espino J.J."/>
            <person name="Huss K."/>
            <person name="Michielse C.B."/>
            <person name="Albermann S."/>
            <person name="Wagner D."/>
            <person name="Bergner S.V."/>
            <person name="Connolly L.R."/>
            <person name="Fischer A."/>
            <person name="Reuter G."/>
            <person name="Kleigrewe K."/>
            <person name="Bald T."/>
            <person name="Wingfield B.D."/>
            <person name="Ophir R."/>
            <person name="Freeman S."/>
            <person name="Hippler M."/>
            <person name="Smith K.M."/>
            <person name="Brown D.W."/>
            <person name="Proctor R.H."/>
            <person name="Munsterkotter M."/>
            <person name="Freitag M."/>
            <person name="Humpf H.U."/>
            <person name="Guldener U."/>
            <person name="Tudzynski B."/>
        </authorList>
    </citation>
    <scope>NUCLEOTIDE SEQUENCE [LARGE SCALE GENOMIC DNA]</scope>
    <source>
        <strain evidence="3">CBS 195.34 / IMI 58289 / NRRL A-6831</strain>
    </source>
</reference>
<dbReference type="RefSeq" id="XP_023429943.1">
    <property type="nucleotide sequence ID" value="XM_023576580.1"/>
</dbReference>
<feature type="compositionally biased region" description="Polar residues" evidence="1">
    <location>
        <begin position="32"/>
        <end position="41"/>
    </location>
</feature>
<feature type="compositionally biased region" description="Basic and acidic residues" evidence="1">
    <location>
        <begin position="10"/>
        <end position="31"/>
    </location>
</feature>
<evidence type="ECO:0000256" key="1">
    <source>
        <dbReference type="SAM" id="MobiDB-lite"/>
    </source>
</evidence>
<feature type="compositionally biased region" description="Polar residues" evidence="1">
    <location>
        <begin position="87"/>
        <end position="101"/>
    </location>
</feature>
<organism evidence="2 3">
    <name type="scientific">Gibberella fujikuroi (strain CBS 195.34 / IMI 58289 / NRRL A-6831)</name>
    <name type="common">Bakanae and foot rot disease fungus</name>
    <name type="synonym">Fusarium fujikuroi</name>
    <dbReference type="NCBI Taxonomy" id="1279085"/>
    <lineage>
        <taxon>Eukaryota</taxon>
        <taxon>Fungi</taxon>
        <taxon>Dikarya</taxon>
        <taxon>Ascomycota</taxon>
        <taxon>Pezizomycotina</taxon>
        <taxon>Sordariomycetes</taxon>
        <taxon>Hypocreomycetidae</taxon>
        <taxon>Hypocreales</taxon>
        <taxon>Nectriaceae</taxon>
        <taxon>Fusarium</taxon>
        <taxon>Fusarium fujikuroi species complex</taxon>
    </lineage>
</organism>
<sequence>MATDSTKNADVPKEQSIPDKKNAPETAEHSSAELNKNTTDMTTSVNKDDKTVDVKKSRRKVLDEHYSKLANTTPEEFLTKNPHPKDVSTSMMLSSEAHQQMTKVEDDDMAYLEHYYDNGKLSEYDLLELGAREMYL</sequence>
<dbReference type="AlphaFoldDB" id="S0E2H4"/>
<accession>S0E2H4</accession>